<keyword evidence="3 5" id="KW-1133">Transmembrane helix</keyword>
<keyword evidence="4 5" id="KW-0472">Membrane</keyword>
<dbReference type="GO" id="GO:0016020">
    <property type="term" value="C:membrane"/>
    <property type="evidence" value="ECO:0007669"/>
    <property type="project" value="UniProtKB-SubCell"/>
</dbReference>
<dbReference type="Gene3D" id="1.20.1280.290">
    <property type="match status" value="1"/>
</dbReference>
<evidence type="ECO:0000256" key="1">
    <source>
        <dbReference type="ARBA" id="ARBA00004141"/>
    </source>
</evidence>
<evidence type="ECO:0000256" key="2">
    <source>
        <dbReference type="ARBA" id="ARBA00022692"/>
    </source>
</evidence>
<reference evidence="6" key="1">
    <citation type="journal article" date="2020" name="Nature">
        <title>Giant virus diversity and host interactions through global metagenomics.</title>
        <authorList>
            <person name="Schulz F."/>
            <person name="Roux S."/>
            <person name="Paez-Espino D."/>
            <person name="Jungbluth S."/>
            <person name="Walsh D.A."/>
            <person name="Denef V.J."/>
            <person name="McMahon K.D."/>
            <person name="Konstantinidis K.T."/>
            <person name="Eloe-Fadrosh E.A."/>
            <person name="Kyrpides N.C."/>
            <person name="Woyke T."/>
        </authorList>
    </citation>
    <scope>NUCLEOTIDE SEQUENCE</scope>
    <source>
        <strain evidence="6">GVMAG-M-3300023174-92</strain>
    </source>
</reference>
<sequence>MPTVVATAAPILNCIQFIPQLHKTYTRKSVKDLSLASLIFIVTTSVLWLAHGYFIMDASLVFSGIVTVTINVGLLFMYFAYRKKKKG</sequence>
<dbReference type="EMBL" id="MN739691">
    <property type="protein sequence ID" value="QHT21393.1"/>
    <property type="molecule type" value="Genomic_DNA"/>
</dbReference>
<proteinExistence type="predicted"/>
<feature type="transmembrane region" description="Helical" evidence="5">
    <location>
        <begin position="33"/>
        <end position="54"/>
    </location>
</feature>
<dbReference type="Pfam" id="PF04193">
    <property type="entry name" value="PQ-loop"/>
    <property type="match status" value="1"/>
</dbReference>
<comment type="subcellular location">
    <subcellularLocation>
        <location evidence="1">Membrane</location>
        <topology evidence="1">Multi-pass membrane protein</topology>
    </subcellularLocation>
</comment>
<evidence type="ECO:0000256" key="4">
    <source>
        <dbReference type="ARBA" id="ARBA00023136"/>
    </source>
</evidence>
<evidence type="ECO:0008006" key="7">
    <source>
        <dbReference type="Google" id="ProtNLM"/>
    </source>
</evidence>
<dbReference type="InterPro" id="IPR006603">
    <property type="entry name" value="PQ-loop_rpt"/>
</dbReference>
<name>A0A6C0DYK9_9ZZZZ</name>
<feature type="transmembrane region" description="Helical" evidence="5">
    <location>
        <begin position="60"/>
        <end position="81"/>
    </location>
</feature>
<evidence type="ECO:0000313" key="6">
    <source>
        <dbReference type="EMBL" id="QHT21393.1"/>
    </source>
</evidence>
<evidence type="ECO:0000256" key="3">
    <source>
        <dbReference type="ARBA" id="ARBA00022989"/>
    </source>
</evidence>
<dbReference type="AlphaFoldDB" id="A0A6C0DYK9"/>
<protein>
    <recommendedName>
        <fullName evidence="7">MtN3 and saliva related transmembrane protein</fullName>
    </recommendedName>
</protein>
<keyword evidence="2 5" id="KW-0812">Transmembrane</keyword>
<organism evidence="6">
    <name type="scientific">viral metagenome</name>
    <dbReference type="NCBI Taxonomy" id="1070528"/>
    <lineage>
        <taxon>unclassified sequences</taxon>
        <taxon>metagenomes</taxon>
        <taxon>organismal metagenomes</taxon>
    </lineage>
</organism>
<accession>A0A6C0DYK9</accession>
<evidence type="ECO:0000256" key="5">
    <source>
        <dbReference type="SAM" id="Phobius"/>
    </source>
</evidence>